<evidence type="ECO:0000259" key="1">
    <source>
        <dbReference type="Pfam" id="PF00535"/>
    </source>
</evidence>
<evidence type="ECO:0000313" key="3">
    <source>
        <dbReference type="Proteomes" id="UP001253463"/>
    </source>
</evidence>
<gene>
    <name evidence="2" type="ORF">RZY48_003353</name>
</gene>
<protein>
    <submittedName>
        <fullName evidence="2">Glycosyltransferase family 2 protein</fullName>
    </submittedName>
</protein>
<dbReference type="CDD" id="cd00761">
    <property type="entry name" value="Glyco_tranf_GTA_type"/>
    <property type="match status" value="1"/>
</dbReference>
<dbReference type="AlphaFoldDB" id="A0AAI9CWK7"/>
<dbReference type="InterPro" id="IPR001173">
    <property type="entry name" value="Glyco_trans_2-like"/>
</dbReference>
<dbReference type="PANTHER" id="PTHR22916">
    <property type="entry name" value="GLYCOSYLTRANSFERASE"/>
    <property type="match status" value="1"/>
</dbReference>
<dbReference type="EMBL" id="ABNSCA010000011">
    <property type="protein sequence ID" value="ELN6933903.1"/>
    <property type="molecule type" value="Genomic_DNA"/>
</dbReference>
<proteinExistence type="predicted"/>
<dbReference type="PANTHER" id="PTHR22916:SF3">
    <property type="entry name" value="UDP-GLCNAC:BETAGAL BETA-1,3-N-ACETYLGLUCOSAMINYLTRANSFERASE-LIKE PROTEIN 1"/>
    <property type="match status" value="1"/>
</dbReference>
<sequence length="273" mass="31653">MMTFSIIVPFYNGKEYIRDLLDSIAKLDFSNFELIIVNDCSDLENQLALIELVNCFGSIIDIKLLHNNENIGLMRTLNKGLIRSIGKYVIVLGQDDYICNNHLTVMFEKMELSSGASGVFCNAYYVYDRKVSSKLVRADKLDRFTSKEVTFFDLMKWNYVVSTGMCIKRESLVSIGGFDTTYRNHGEWLTWLKLVSIEPFLYTDKTVSYYRKHECNITNSMFNSEFLQTFRYYSFVNLSSLKMKPSLRTFAIFIGVTIKNVTQLFYKLIKSAL</sequence>
<accession>A0AAI9CWK7</accession>
<dbReference type="Proteomes" id="UP001253463">
    <property type="component" value="Unassembled WGS sequence"/>
</dbReference>
<name>A0AAI9CWK7_9VIBR</name>
<reference evidence="2" key="1">
    <citation type="submission" date="2023-10" db="EMBL/GenBank/DDBJ databases">
        <authorList>
            <consortium name="PulseNet: The National Subtyping Network for Foodborne Disease Surveillance"/>
        </authorList>
    </citation>
    <scope>NUCLEOTIDE SEQUENCE</scope>
    <source>
        <strain evidence="2">PNUSAV004886</strain>
    </source>
</reference>
<feature type="domain" description="Glycosyltransferase 2-like" evidence="1">
    <location>
        <begin position="5"/>
        <end position="172"/>
    </location>
</feature>
<dbReference type="SUPFAM" id="SSF53448">
    <property type="entry name" value="Nucleotide-diphospho-sugar transferases"/>
    <property type="match status" value="1"/>
</dbReference>
<evidence type="ECO:0000313" key="2">
    <source>
        <dbReference type="EMBL" id="ELN6933903.1"/>
    </source>
</evidence>
<dbReference type="InterPro" id="IPR029044">
    <property type="entry name" value="Nucleotide-diphossugar_trans"/>
</dbReference>
<dbReference type="GO" id="GO:0016758">
    <property type="term" value="F:hexosyltransferase activity"/>
    <property type="evidence" value="ECO:0007669"/>
    <property type="project" value="UniProtKB-ARBA"/>
</dbReference>
<organism evidence="2 3">
    <name type="scientific">Vibrio navarrensis</name>
    <dbReference type="NCBI Taxonomy" id="29495"/>
    <lineage>
        <taxon>Bacteria</taxon>
        <taxon>Pseudomonadati</taxon>
        <taxon>Pseudomonadota</taxon>
        <taxon>Gammaproteobacteria</taxon>
        <taxon>Vibrionales</taxon>
        <taxon>Vibrionaceae</taxon>
        <taxon>Vibrio</taxon>
    </lineage>
</organism>
<dbReference type="Pfam" id="PF00535">
    <property type="entry name" value="Glycos_transf_2"/>
    <property type="match status" value="1"/>
</dbReference>
<dbReference type="Gene3D" id="3.90.550.10">
    <property type="entry name" value="Spore Coat Polysaccharide Biosynthesis Protein SpsA, Chain A"/>
    <property type="match status" value="1"/>
</dbReference>
<comment type="caution">
    <text evidence="2">The sequence shown here is derived from an EMBL/GenBank/DDBJ whole genome shotgun (WGS) entry which is preliminary data.</text>
</comment>